<accession>A0A0K0CTF2</accession>
<protein>
    <submittedName>
        <fullName evidence="2">Endo/exonuclease/phosphatase domain-containing protein</fullName>
    </submittedName>
</protein>
<reference evidence="1" key="1">
    <citation type="submission" date="2012-09" db="EMBL/GenBank/DDBJ databases">
        <authorList>
            <person name="Martin A.A."/>
        </authorList>
    </citation>
    <scope>NUCLEOTIDE SEQUENCE</scope>
</reference>
<dbReference type="Gene3D" id="3.60.10.10">
    <property type="entry name" value="Endonuclease/exonuclease/phosphatase"/>
    <property type="match status" value="1"/>
</dbReference>
<dbReference type="InterPro" id="IPR036691">
    <property type="entry name" value="Endo/exonu/phosph_ase_sf"/>
</dbReference>
<dbReference type="Proteomes" id="UP000035642">
    <property type="component" value="Unassembled WGS sequence"/>
</dbReference>
<evidence type="ECO:0000313" key="1">
    <source>
        <dbReference type="Proteomes" id="UP000035642"/>
    </source>
</evidence>
<reference evidence="2" key="2">
    <citation type="submission" date="2017-02" db="UniProtKB">
        <authorList>
            <consortium name="WormBaseParasite"/>
        </authorList>
    </citation>
    <scope>IDENTIFICATION</scope>
</reference>
<sequence length="192" mass="22030">MAETRRQPFHAVYDTGEELFLGTCDSRGVGGVGVLVNTSLSININSFKELTNRIGYLRLKRCGPIPAFAIFIVYAPTSNNDEEVEAFHMDLKKLYREDHTFFENIIADFNQLSQFIMATNAFHGNSQFQKPHPQSWTSDSPSREYHNEIGHITVNKRFCLTDVAALPKFYTGSDHRLLPARIYFFAKWRKSD</sequence>
<evidence type="ECO:0000313" key="2">
    <source>
        <dbReference type="WBParaSite" id="ACAC_0000035101-mRNA-1"/>
    </source>
</evidence>
<organism evidence="1 2">
    <name type="scientific">Angiostrongylus cantonensis</name>
    <name type="common">Rat lungworm</name>
    <dbReference type="NCBI Taxonomy" id="6313"/>
    <lineage>
        <taxon>Eukaryota</taxon>
        <taxon>Metazoa</taxon>
        <taxon>Ecdysozoa</taxon>
        <taxon>Nematoda</taxon>
        <taxon>Chromadorea</taxon>
        <taxon>Rhabditida</taxon>
        <taxon>Rhabditina</taxon>
        <taxon>Rhabditomorpha</taxon>
        <taxon>Strongyloidea</taxon>
        <taxon>Metastrongylidae</taxon>
        <taxon>Angiostrongylus</taxon>
    </lineage>
</organism>
<keyword evidence="1" id="KW-1185">Reference proteome</keyword>
<proteinExistence type="predicted"/>
<dbReference type="SUPFAM" id="SSF56219">
    <property type="entry name" value="DNase I-like"/>
    <property type="match status" value="1"/>
</dbReference>
<name>A0A0K0CTF2_ANGCA</name>
<dbReference type="WBParaSite" id="ACAC_0000035101-mRNA-1">
    <property type="protein sequence ID" value="ACAC_0000035101-mRNA-1"/>
    <property type="gene ID" value="ACAC_0000035101"/>
</dbReference>
<dbReference type="AlphaFoldDB" id="A0A0K0CTF2"/>